<gene>
    <name evidence="1" type="ORF">CWATWH0401_1164</name>
</gene>
<proteinExistence type="predicted"/>
<reference evidence="1 2" key="1">
    <citation type="submission" date="2013-01" db="EMBL/GenBank/DDBJ databases">
        <authorList>
            <person name="Bench S."/>
        </authorList>
    </citation>
    <scope>NUCLEOTIDE SEQUENCE [LARGE SCALE GENOMIC DNA]</scope>
    <source>
        <strain evidence="1 2">WH 0401</strain>
    </source>
</reference>
<name>T2JB77_CROWT</name>
<dbReference type="AlphaFoldDB" id="T2JB77"/>
<protein>
    <submittedName>
        <fullName evidence="1">Uncharacterized protein</fullName>
    </submittedName>
</protein>
<evidence type="ECO:0000313" key="1">
    <source>
        <dbReference type="EMBL" id="CCQ61752.1"/>
    </source>
</evidence>
<organism evidence="1 2">
    <name type="scientific">Crocosphaera watsonii WH 0401</name>
    <dbReference type="NCBI Taxonomy" id="555881"/>
    <lineage>
        <taxon>Bacteria</taxon>
        <taxon>Bacillati</taxon>
        <taxon>Cyanobacteriota</taxon>
        <taxon>Cyanophyceae</taxon>
        <taxon>Oscillatoriophycideae</taxon>
        <taxon>Chroococcales</taxon>
        <taxon>Aphanothecaceae</taxon>
        <taxon>Crocosphaera</taxon>
    </lineage>
</organism>
<comment type="caution">
    <text evidence="1">The sequence shown here is derived from an EMBL/GenBank/DDBJ whole genome shotgun (WGS) entry which is preliminary data.</text>
</comment>
<sequence length="184" mass="21050">MNLLSKKIQAQIIRCKHKLATLVNKVGKLGIPSYLLGFANHSIFSWIVLLNYCYSLKKSNPSDVDAILQMIAEACVSGLPLQRINSESLNQLEFPVNSSAPSLLELTHSYVELDPDNLLKVAPKKYAHVTFQKIFLERLNCQEWQDIAHRYQVNASSLRTFFQRNLNKFSGHIRQFVEAQREFG</sequence>
<accession>T2JB77</accession>
<dbReference type="Proteomes" id="UP000018198">
    <property type="component" value="Unassembled WGS sequence"/>
</dbReference>
<dbReference type="RefSeq" id="WP_021835512.1">
    <property type="nucleotide sequence ID" value="NZ_CAQM01000395.1"/>
</dbReference>
<dbReference type="EMBL" id="CAQM01000395">
    <property type="protein sequence ID" value="CCQ61752.1"/>
    <property type="molecule type" value="Genomic_DNA"/>
</dbReference>
<evidence type="ECO:0000313" key="2">
    <source>
        <dbReference type="Proteomes" id="UP000018198"/>
    </source>
</evidence>
<reference evidence="1 2" key="2">
    <citation type="submission" date="2013-09" db="EMBL/GenBank/DDBJ databases">
        <title>Whole genome comparison of six Crocosphaera watsonii strains with differing phenotypes.</title>
        <authorList>
            <person name="Bench S.R."/>
            <person name="Heller P."/>
            <person name="Frank I."/>
            <person name="Arciniega M."/>
            <person name="Shilova I.N."/>
            <person name="Zehr J.P."/>
        </authorList>
    </citation>
    <scope>NUCLEOTIDE SEQUENCE [LARGE SCALE GENOMIC DNA]</scope>
    <source>
        <strain evidence="1 2">WH 0401</strain>
    </source>
</reference>